<feature type="compositionally biased region" description="Basic residues" evidence="1">
    <location>
        <begin position="487"/>
        <end position="496"/>
    </location>
</feature>
<gene>
    <name evidence="3" type="ORF">CCAM_LOCUS29245</name>
</gene>
<keyword evidence="4" id="KW-1185">Reference proteome</keyword>
<dbReference type="Proteomes" id="UP000595140">
    <property type="component" value="Unassembled WGS sequence"/>
</dbReference>
<feature type="region of interest" description="Disordered" evidence="1">
    <location>
        <begin position="185"/>
        <end position="250"/>
    </location>
</feature>
<feature type="region of interest" description="Disordered" evidence="1">
    <location>
        <begin position="422"/>
        <end position="524"/>
    </location>
</feature>
<feature type="compositionally biased region" description="Basic and acidic residues" evidence="1">
    <location>
        <begin position="185"/>
        <end position="199"/>
    </location>
</feature>
<organism evidence="3 4">
    <name type="scientific">Cuscuta campestris</name>
    <dbReference type="NCBI Taxonomy" id="132261"/>
    <lineage>
        <taxon>Eukaryota</taxon>
        <taxon>Viridiplantae</taxon>
        <taxon>Streptophyta</taxon>
        <taxon>Embryophyta</taxon>
        <taxon>Tracheophyta</taxon>
        <taxon>Spermatophyta</taxon>
        <taxon>Magnoliopsida</taxon>
        <taxon>eudicotyledons</taxon>
        <taxon>Gunneridae</taxon>
        <taxon>Pentapetalae</taxon>
        <taxon>asterids</taxon>
        <taxon>lamiids</taxon>
        <taxon>Solanales</taxon>
        <taxon>Convolvulaceae</taxon>
        <taxon>Cuscuteae</taxon>
        <taxon>Cuscuta</taxon>
        <taxon>Cuscuta subgen. Grammica</taxon>
        <taxon>Cuscuta sect. Cleistogrammica</taxon>
    </lineage>
</organism>
<dbReference type="PANTHER" id="PTHR34222">
    <property type="entry name" value="GAG_PRE-INTEGRS DOMAIN-CONTAINING PROTEIN"/>
    <property type="match status" value="1"/>
</dbReference>
<protein>
    <recommendedName>
        <fullName evidence="2">Retrotransposon Copia-like N-terminal domain-containing protein</fullName>
    </recommendedName>
</protein>
<feature type="compositionally biased region" description="Low complexity" evidence="1">
    <location>
        <begin position="201"/>
        <end position="227"/>
    </location>
</feature>
<evidence type="ECO:0000313" key="4">
    <source>
        <dbReference type="Proteomes" id="UP000595140"/>
    </source>
</evidence>
<dbReference type="InterPro" id="IPR029472">
    <property type="entry name" value="Copia-like_N"/>
</dbReference>
<dbReference type="AlphaFoldDB" id="A0A484MG79"/>
<dbReference type="PANTHER" id="PTHR34222:SF28">
    <property type="entry name" value="CCHC-TYPE DOMAIN-CONTAINING PROTEIN"/>
    <property type="match status" value="1"/>
</dbReference>
<dbReference type="Pfam" id="PF14244">
    <property type="entry name" value="Retrotran_gag_3"/>
    <property type="match status" value="1"/>
</dbReference>
<dbReference type="OrthoDB" id="5544992at2759"/>
<feature type="compositionally biased region" description="Basic and acidic residues" evidence="1">
    <location>
        <begin position="457"/>
        <end position="467"/>
    </location>
</feature>
<accession>A0A484MG79</accession>
<feature type="domain" description="Retrotransposon Copia-like N-terminal" evidence="2">
    <location>
        <begin position="25"/>
        <end position="64"/>
    </location>
</feature>
<proteinExistence type="predicted"/>
<dbReference type="EMBL" id="OOIL02003368">
    <property type="protein sequence ID" value="VFQ87469.1"/>
    <property type="molecule type" value="Genomic_DNA"/>
</dbReference>
<name>A0A484MG79_9ASTE</name>
<sequence>MAAENTSNTNRTRLIHDPSSIYYLHPSEGPGNSLTKYLLKSDNFDIWEKAIRNALGGRGKAIFLSSVGVPKPTDEHELSACCSNGPRIYQLKSELNSLRQKGQSVISYYNQFITLWNQLHGSKNPTNGCKCEAAAVMRVLVERDKTIDFLLGLDDEQFGHIRSQIMATDPVPDIDRAYSLISQEERHRHIVRTRDDRTEQSSPLSTDQSPSSSTSSAPSSSSSPAATHGEISSTAESPVPLPPRTRRLPPRLNDYVLNCATANTPVLSSPSSVPSGTRFPITNCVHYDKLHDRYKGFLGAIDVSPVPKSYREAVKFASWREAMAQEFTALERNHTWDITDLPPNRRALGCQWVFRTKYRKTLQARSHPKKAETMETSQIYAEEECHSCESGWTMYIGSPPNYDSSPSFSEEEGDDELVIDKDSYDENSDDSMASDASSGPTRYCMPQQRARGTMEAVDDKTSKKVRIDDDDDEPKVSWSSNYIIAPKMKKNKMKKNGGKEECVHSAKGGVADSKMERKKSWRLG</sequence>
<evidence type="ECO:0000313" key="3">
    <source>
        <dbReference type="EMBL" id="VFQ87469.1"/>
    </source>
</evidence>
<evidence type="ECO:0000256" key="1">
    <source>
        <dbReference type="SAM" id="MobiDB-lite"/>
    </source>
</evidence>
<evidence type="ECO:0000259" key="2">
    <source>
        <dbReference type="Pfam" id="PF14244"/>
    </source>
</evidence>
<reference evidence="3 4" key="1">
    <citation type="submission" date="2018-04" db="EMBL/GenBank/DDBJ databases">
        <authorList>
            <person name="Vogel A."/>
        </authorList>
    </citation>
    <scope>NUCLEOTIDE SEQUENCE [LARGE SCALE GENOMIC DNA]</scope>
</reference>